<evidence type="ECO:0000259" key="1">
    <source>
        <dbReference type="Pfam" id="PF03184"/>
    </source>
</evidence>
<dbReference type="RefSeq" id="XP_033448502.1">
    <property type="nucleotide sequence ID" value="XM_033588805.1"/>
</dbReference>
<dbReference type="GeneID" id="54346452"/>
<sequence>LKHFNASIKERTISAYCLLIINSYKSYNSVEFKEYCVEHKIITLCMPLHLLHLLQLLNVACFSPLKRAYLIKYSSKQIKKEAFLPAFKAAFKRLITKENICVGFRGARLVLHNLEVVILKLNIVLCT</sequence>
<dbReference type="AlphaFoldDB" id="A0A6A5RLW5"/>
<evidence type="ECO:0000313" key="2">
    <source>
        <dbReference type="EMBL" id="KAF1928250.1"/>
    </source>
</evidence>
<keyword evidence="3" id="KW-1185">Reference proteome</keyword>
<feature type="domain" description="DDE-1" evidence="1">
    <location>
        <begin position="2"/>
        <end position="81"/>
    </location>
</feature>
<dbReference type="OrthoDB" id="5425161at2759"/>
<evidence type="ECO:0000313" key="3">
    <source>
        <dbReference type="Proteomes" id="UP000800082"/>
    </source>
</evidence>
<feature type="non-terminal residue" evidence="2">
    <location>
        <position position="1"/>
    </location>
</feature>
<dbReference type="Proteomes" id="UP000800082">
    <property type="component" value="Unassembled WGS sequence"/>
</dbReference>
<organism evidence="2 3">
    <name type="scientific">Didymella exigua CBS 183.55</name>
    <dbReference type="NCBI Taxonomy" id="1150837"/>
    <lineage>
        <taxon>Eukaryota</taxon>
        <taxon>Fungi</taxon>
        <taxon>Dikarya</taxon>
        <taxon>Ascomycota</taxon>
        <taxon>Pezizomycotina</taxon>
        <taxon>Dothideomycetes</taxon>
        <taxon>Pleosporomycetidae</taxon>
        <taxon>Pleosporales</taxon>
        <taxon>Pleosporineae</taxon>
        <taxon>Didymellaceae</taxon>
        <taxon>Didymella</taxon>
    </lineage>
</organism>
<proteinExistence type="predicted"/>
<feature type="non-terminal residue" evidence="2">
    <location>
        <position position="127"/>
    </location>
</feature>
<reference evidence="2" key="1">
    <citation type="journal article" date="2020" name="Stud. Mycol.">
        <title>101 Dothideomycetes genomes: a test case for predicting lifestyles and emergence of pathogens.</title>
        <authorList>
            <person name="Haridas S."/>
            <person name="Albert R."/>
            <person name="Binder M."/>
            <person name="Bloem J."/>
            <person name="Labutti K."/>
            <person name="Salamov A."/>
            <person name="Andreopoulos B."/>
            <person name="Baker S."/>
            <person name="Barry K."/>
            <person name="Bills G."/>
            <person name="Bluhm B."/>
            <person name="Cannon C."/>
            <person name="Castanera R."/>
            <person name="Culley D."/>
            <person name="Daum C."/>
            <person name="Ezra D."/>
            <person name="Gonzalez J."/>
            <person name="Henrissat B."/>
            <person name="Kuo A."/>
            <person name="Liang C."/>
            <person name="Lipzen A."/>
            <person name="Lutzoni F."/>
            <person name="Magnuson J."/>
            <person name="Mondo S."/>
            <person name="Nolan M."/>
            <person name="Ohm R."/>
            <person name="Pangilinan J."/>
            <person name="Park H.-J."/>
            <person name="Ramirez L."/>
            <person name="Alfaro M."/>
            <person name="Sun H."/>
            <person name="Tritt A."/>
            <person name="Yoshinaga Y."/>
            <person name="Zwiers L.-H."/>
            <person name="Turgeon B."/>
            <person name="Goodwin S."/>
            <person name="Spatafora J."/>
            <person name="Crous P."/>
            <person name="Grigoriev I."/>
        </authorList>
    </citation>
    <scope>NUCLEOTIDE SEQUENCE</scope>
    <source>
        <strain evidence="2">CBS 183.55</strain>
    </source>
</reference>
<accession>A0A6A5RLW5</accession>
<dbReference type="InterPro" id="IPR004875">
    <property type="entry name" value="DDE_SF_endonuclease_dom"/>
</dbReference>
<dbReference type="GO" id="GO:0003676">
    <property type="term" value="F:nucleic acid binding"/>
    <property type="evidence" value="ECO:0007669"/>
    <property type="project" value="InterPro"/>
</dbReference>
<gene>
    <name evidence="2" type="ORF">M421DRAFT_27168</name>
</gene>
<dbReference type="EMBL" id="ML978969">
    <property type="protein sequence ID" value="KAF1928250.1"/>
    <property type="molecule type" value="Genomic_DNA"/>
</dbReference>
<name>A0A6A5RLW5_9PLEO</name>
<protein>
    <recommendedName>
        <fullName evidence="1">DDE-1 domain-containing protein</fullName>
    </recommendedName>
</protein>
<dbReference type="Pfam" id="PF03184">
    <property type="entry name" value="DDE_1"/>
    <property type="match status" value="1"/>
</dbReference>